<name>A0A0C9ZRY3_9AGAM</name>
<dbReference type="AlphaFoldDB" id="A0A0C9ZRY3"/>
<evidence type="ECO:0000313" key="2">
    <source>
        <dbReference type="EMBL" id="KIK40540.1"/>
    </source>
</evidence>
<dbReference type="InParanoid" id="A0A0C9ZRY3"/>
<dbReference type="Proteomes" id="UP000054485">
    <property type="component" value="Unassembled WGS sequence"/>
</dbReference>
<reference evidence="2 3" key="1">
    <citation type="submission" date="2014-04" db="EMBL/GenBank/DDBJ databases">
        <authorList>
            <consortium name="DOE Joint Genome Institute"/>
            <person name="Kuo A."/>
            <person name="Ruytinx J."/>
            <person name="Rineau F."/>
            <person name="Colpaert J."/>
            <person name="Kohler A."/>
            <person name="Nagy L.G."/>
            <person name="Floudas D."/>
            <person name="Copeland A."/>
            <person name="Barry K.W."/>
            <person name="Cichocki N."/>
            <person name="Veneault-Fourrey C."/>
            <person name="LaButti K."/>
            <person name="Lindquist E.A."/>
            <person name="Lipzen A."/>
            <person name="Lundell T."/>
            <person name="Morin E."/>
            <person name="Murat C."/>
            <person name="Sun H."/>
            <person name="Tunlid A."/>
            <person name="Henrissat B."/>
            <person name="Grigoriev I.V."/>
            <person name="Hibbett D.S."/>
            <person name="Martin F."/>
            <person name="Nordberg H.P."/>
            <person name="Cantor M.N."/>
            <person name="Hua S.X."/>
        </authorList>
    </citation>
    <scope>NUCLEOTIDE SEQUENCE [LARGE SCALE GENOMIC DNA]</scope>
    <source>
        <strain evidence="2 3">UH-Slu-Lm8-n1</strain>
    </source>
</reference>
<dbReference type="InterPro" id="IPR012337">
    <property type="entry name" value="RNaseH-like_sf"/>
</dbReference>
<dbReference type="Pfam" id="PF05699">
    <property type="entry name" value="Dimer_Tnp_hAT"/>
    <property type="match status" value="1"/>
</dbReference>
<protein>
    <recommendedName>
        <fullName evidence="1">HAT C-terminal dimerisation domain-containing protein</fullName>
    </recommendedName>
</protein>
<sequence length="89" mass="9962">LYPHFSRMALDYLTIPATSVDVEQLFSHGHLILSHVRSCLNVQSTCALLCLGYWSQLGLVKNEYVLAISNLGDVVGDEELELKNGWDQI</sequence>
<organism evidence="2 3">
    <name type="scientific">Suillus luteus UH-Slu-Lm8-n1</name>
    <dbReference type="NCBI Taxonomy" id="930992"/>
    <lineage>
        <taxon>Eukaryota</taxon>
        <taxon>Fungi</taxon>
        <taxon>Dikarya</taxon>
        <taxon>Basidiomycota</taxon>
        <taxon>Agaricomycotina</taxon>
        <taxon>Agaricomycetes</taxon>
        <taxon>Agaricomycetidae</taxon>
        <taxon>Boletales</taxon>
        <taxon>Suillineae</taxon>
        <taxon>Suillaceae</taxon>
        <taxon>Suillus</taxon>
    </lineage>
</organism>
<reference evidence="3" key="2">
    <citation type="submission" date="2015-01" db="EMBL/GenBank/DDBJ databases">
        <title>Evolutionary Origins and Diversification of the Mycorrhizal Mutualists.</title>
        <authorList>
            <consortium name="DOE Joint Genome Institute"/>
            <consortium name="Mycorrhizal Genomics Consortium"/>
            <person name="Kohler A."/>
            <person name="Kuo A."/>
            <person name="Nagy L.G."/>
            <person name="Floudas D."/>
            <person name="Copeland A."/>
            <person name="Barry K.W."/>
            <person name="Cichocki N."/>
            <person name="Veneault-Fourrey C."/>
            <person name="LaButti K."/>
            <person name="Lindquist E.A."/>
            <person name="Lipzen A."/>
            <person name="Lundell T."/>
            <person name="Morin E."/>
            <person name="Murat C."/>
            <person name="Riley R."/>
            <person name="Ohm R."/>
            <person name="Sun H."/>
            <person name="Tunlid A."/>
            <person name="Henrissat B."/>
            <person name="Grigoriev I.V."/>
            <person name="Hibbett D.S."/>
            <person name="Martin F."/>
        </authorList>
    </citation>
    <scope>NUCLEOTIDE SEQUENCE [LARGE SCALE GENOMIC DNA]</scope>
    <source>
        <strain evidence="3">UH-Slu-Lm8-n1</strain>
    </source>
</reference>
<dbReference type="GO" id="GO:0046983">
    <property type="term" value="F:protein dimerization activity"/>
    <property type="evidence" value="ECO:0007669"/>
    <property type="project" value="InterPro"/>
</dbReference>
<evidence type="ECO:0000313" key="3">
    <source>
        <dbReference type="Proteomes" id="UP000054485"/>
    </source>
</evidence>
<dbReference type="EMBL" id="KN835299">
    <property type="protein sequence ID" value="KIK40540.1"/>
    <property type="molecule type" value="Genomic_DNA"/>
</dbReference>
<accession>A0A0C9ZRY3</accession>
<dbReference type="OrthoDB" id="2678088at2759"/>
<keyword evidence="3" id="KW-1185">Reference proteome</keyword>
<evidence type="ECO:0000259" key="1">
    <source>
        <dbReference type="Pfam" id="PF05699"/>
    </source>
</evidence>
<feature type="non-terminal residue" evidence="2">
    <location>
        <position position="1"/>
    </location>
</feature>
<proteinExistence type="predicted"/>
<feature type="domain" description="HAT C-terminal dimerisation" evidence="1">
    <location>
        <begin position="2"/>
        <end position="54"/>
    </location>
</feature>
<dbReference type="InterPro" id="IPR008906">
    <property type="entry name" value="HATC_C_dom"/>
</dbReference>
<dbReference type="SUPFAM" id="SSF53098">
    <property type="entry name" value="Ribonuclease H-like"/>
    <property type="match status" value="1"/>
</dbReference>
<gene>
    <name evidence="2" type="ORF">CY34DRAFT_31981</name>
</gene>
<feature type="non-terminal residue" evidence="2">
    <location>
        <position position="89"/>
    </location>
</feature>
<dbReference type="HOGENOM" id="CLU_009123_11_0_1"/>